<dbReference type="PROSITE" id="PS00687">
    <property type="entry name" value="ALDEHYDE_DEHYDR_GLU"/>
    <property type="match status" value="1"/>
</dbReference>
<keyword evidence="9" id="KW-1185">Reference proteome</keyword>
<dbReference type="Gene3D" id="3.40.605.10">
    <property type="entry name" value="Aldehyde Dehydrogenase, Chain A, domain 1"/>
    <property type="match status" value="1"/>
</dbReference>
<dbReference type="InterPro" id="IPR016163">
    <property type="entry name" value="Ald_DH_C"/>
</dbReference>
<dbReference type="EMBL" id="VIWU01000001">
    <property type="protein sequence ID" value="TWF74416.1"/>
    <property type="molecule type" value="Genomic_DNA"/>
</dbReference>
<dbReference type="InterPro" id="IPR016161">
    <property type="entry name" value="Ald_DH/histidinol_DH"/>
</dbReference>
<dbReference type="Proteomes" id="UP000321261">
    <property type="component" value="Unassembled WGS sequence"/>
</dbReference>
<accession>A0A561SHR0</accession>
<dbReference type="AlphaFoldDB" id="A0A561SHR0"/>
<evidence type="ECO:0000256" key="4">
    <source>
        <dbReference type="ARBA" id="ARBA00024226"/>
    </source>
</evidence>
<proteinExistence type="inferred from homology"/>
<gene>
    <name evidence="8" type="ORF">FHX44_11296</name>
</gene>
<evidence type="ECO:0000256" key="3">
    <source>
        <dbReference type="ARBA" id="ARBA00023027"/>
    </source>
</evidence>
<name>A0A561SHR0_9PSEU</name>
<feature type="active site" evidence="5">
    <location>
        <position position="268"/>
    </location>
</feature>
<evidence type="ECO:0000256" key="6">
    <source>
        <dbReference type="RuleBase" id="RU003345"/>
    </source>
</evidence>
<dbReference type="PANTHER" id="PTHR43521">
    <property type="entry name" value="ALPHA-AMINOADIPIC SEMIALDEHYDE DEHYDROGENASE"/>
    <property type="match status" value="1"/>
</dbReference>
<organism evidence="8 9">
    <name type="scientific">Pseudonocardia hierapolitana</name>
    <dbReference type="NCBI Taxonomy" id="1128676"/>
    <lineage>
        <taxon>Bacteria</taxon>
        <taxon>Bacillati</taxon>
        <taxon>Actinomycetota</taxon>
        <taxon>Actinomycetes</taxon>
        <taxon>Pseudonocardiales</taxon>
        <taxon>Pseudonocardiaceae</taxon>
        <taxon>Pseudonocardia</taxon>
    </lineage>
</organism>
<comment type="similarity">
    <text evidence="6">Belongs to the aldehyde dehydrogenase family.</text>
</comment>
<dbReference type="Gene3D" id="3.40.309.10">
    <property type="entry name" value="Aldehyde Dehydrogenase, Chain A, domain 2"/>
    <property type="match status" value="1"/>
</dbReference>
<dbReference type="InterPro" id="IPR044638">
    <property type="entry name" value="ALDH7A1-like"/>
</dbReference>
<evidence type="ECO:0000256" key="2">
    <source>
        <dbReference type="ARBA" id="ARBA00023002"/>
    </source>
</evidence>
<comment type="subunit">
    <text evidence="1">Homotetramer.</text>
</comment>
<evidence type="ECO:0000256" key="5">
    <source>
        <dbReference type="PROSITE-ProRule" id="PRU10007"/>
    </source>
</evidence>
<evidence type="ECO:0000256" key="1">
    <source>
        <dbReference type="ARBA" id="ARBA00011881"/>
    </source>
</evidence>
<dbReference type="EC" id="1.2.1.3" evidence="4"/>
<feature type="domain" description="Aldehyde dehydrogenase" evidence="7">
    <location>
        <begin position="29"/>
        <end position="503"/>
    </location>
</feature>
<evidence type="ECO:0000313" key="8">
    <source>
        <dbReference type="EMBL" id="TWF74416.1"/>
    </source>
</evidence>
<keyword evidence="2 6" id="KW-0560">Oxidoreductase</keyword>
<evidence type="ECO:0000259" key="7">
    <source>
        <dbReference type="Pfam" id="PF00171"/>
    </source>
</evidence>
<sequence>MTVAGVREEGHDPAMGTTREVGAYIGGKWRDDAAGGRLTSIDPARDTPVATALLADAGGFVEACHVAREAQRAWAAVPAPVRGRVVEQIGRLVEANKDELAALVTREIGKPIAESRGEVQEVIDTCAFFAGEGRRLYGQTVPSEMPDKQLFTFRVPVGVAAIVTAGNFPVAVPSWYLVPALLCGNAVVWKPAEYTPAIAEAFTELFARGGLPAGVLNTVLADGRTTFDGLSAALDAGLVDKIGFTGSSAVGVRIGELAGRHLQNPCLELGGKNPLVVMPDADLDLAVEGALFSGFGTAGQRCTSLGTVIVHASVHDEFLRRFDAAVRDAAIGDPTRSDVLYGPMISARFLANFEKHLDLVRPHHTLHGSTGTGRITPANPRGDFTGEPGIYAHPTIVDGVVADDALYRTETFGPIVGVATFETFDEATALANGHGYGLSAAIYTSTPVHAFRFRERASAGMVSVNNSTSGAEAHLPFGGNGRSGNGSRQSGIWVLDQFTRWQSMNWDYAGKLQKAQMDTAELPADPAYRLS</sequence>
<dbReference type="Pfam" id="PF00171">
    <property type="entry name" value="Aldedh"/>
    <property type="match status" value="1"/>
</dbReference>
<comment type="caution">
    <text evidence="8">The sequence shown here is derived from an EMBL/GenBank/DDBJ whole genome shotgun (WGS) entry which is preliminary data.</text>
</comment>
<dbReference type="PANTHER" id="PTHR43521:SF1">
    <property type="entry name" value="ALPHA-AMINOADIPIC SEMIALDEHYDE DEHYDROGENASE"/>
    <property type="match status" value="1"/>
</dbReference>
<evidence type="ECO:0000313" key="9">
    <source>
        <dbReference type="Proteomes" id="UP000321261"/>
    </source>
</evidence>
<keyword evidence="3" id="KW-0520">NAD</keyword>
<reference evidence="8 9" key="1">
    <citation type="submission" date="2019-06" db="EMBL/GenBank/DDBJ databases">
        <title>Sequencing the genomes of 1000 actinobacteria strains.</title>
        <authorList>
            <person name="Klenk H.-P."/>
        </authorList>
    </citation>
    <scope>NUCLEOTIDE SEQUENCE [LARGE SCALE GENOMIC DNA]</scope>
    <source>
        <strain evidence="8 9">DSM 45671</strain>
    </source>
</reference>
<dbReference type="SUPFAM" id="SSF53720">
    <property type="entry name" value="ALDH-like"/>
    <property type="match status" value="1"/>
</dbReference>
<dbReference type="InterPro" id="IPR015590">
    <property type="entry name" value="Aldehyde_DH_dom"/>
</dbReference>
<dbReference type="InterPro" id="IPR029510">
    <property type="entry name" value="Ald_DH_CS_GLU"/>
</dbReference>
<dbReference type="InterPro" id="IPR016162">
    <property type="entry name" value="Ald_DH_N"/>
</dbReference>
<dbReference type="GO" id="GO:0004029">
    <property type="term" value="F:aldehyde dehydrogenase (NAD+) activity"/>
    <property type="evidence" value="ECO:0007669"/>
    <property type="project" value="UniProtKB-EC"/>
</dbReference>
<protein>
    <recommendedName>
        <fullName evidence="4">aldehyde dehydrogenase (NAD(+))</fullName>
        <ecNumber evidence="4">1.2.1.3</ecNumber>
    </recommendedName>
</protein>